<proteinExistence type="predicted"/>
<evidence type="ECO:0000256" key="1">
    <source>
        <dbReference type="SAM" id="MobiDB-lite"/>
    </source>
</evidence>
<evidence type="ECO:0000313" key="3">
    <source>
        <dbReference type="Proteomes" id="UP001140511"/>
    </source>
</evidence>
<feature type="region of interest" description="Disordered" evidence="1">
    <location>
        <begin position="14"/>
        <end position="39"/>
    </location>
</feature>
<gene>
    <name evidence="2" type="ORF">T069G_11587</name>
</gene>
<evidence type="ECO:0000313" key="2">
    <source>
        <dbReference type="EMBL" id="KAJ4854608.1"/>
    </source>
</evidence>
<protein>
    <submittedName>
        <fullName evidence="2">Uncharacterized protein</fullName>
    </submittedName>
</protein>
<dbReference type="EMBL" id="JAOPEN010000008">
    <property type="protein sequence ID" value="KAJ4854608.1"/>
    <property type="molecule type" value="Genomic_DNA"/>
</dbReference>
<dbReference type="Proteomes" id="UP001140511">
    <property type="component" value="Unassembled WGS sequence"/>
</dbReference>
<dbReference type="RefSeq" id="XP_056023666.1">
    <property type="nucleotide sequence ID" value="XM_056178792.1"/>
</dbReference>
<reference evidence="2" key="1">
    <citation type="submission" date="2022-09" db="EMBL/GenBank/DDBJ databases">
        <title>Chromosome-level assembly of Trichoderma breve T069, a fungus used in development of biopesticide product.</title>
        <authorList>
            <person name="Lin R."/>
            <person name="Liu T."/>
        </authorList>
    </citation>
    <scope>NUCLEOTIDE SEQUENCE</scope>
    <source>
        <strain evidence="2">T069</strain>
    </source>
</reference>
<accession>A0A9W9B6Y4</accession>
<dbReference type="GeneID" id="80873480"/>
<organism evidence="2 3">
    <name type="scientific">Trichoderma breve</name>
    <dbReference type="NCBI Taxonomy" id="2034170"/>
    <lineage>
        <taxon>Eukaryota</taxon>
        <taxon>Fungi</taxon>
        <taxon>Dikarya</taxon>
        <taxon>Ascomycota</taxon>
        <taxon>Pezizomycotina</taxon>
        <taxon>Sordariomycetes</taxon>
        <taxon>Hypocreomycetidae</taxon>
        <taxon>Hypocreales</taxon>
        <taxon>Hypocreaceae</taxon>
        <taxon>Trichoderma</taxon>
    </lineage>
</organism>
<keyword evidence="3" id="KW-1185">Reference proteome</keyword>
<dbReference type="AlphaFoldDB" id="A0A9W9B6Y4"/>
<name>A0A9W9B6Y4_9HYPO</name>
<sequence length="157" mass="17845">MEICLERFATSYAEEQQQSSRKRKRANSGSYATGPPAIHIHNIIPGQPDTTLTNSRVRSTPETASLRYALEGLGMRDDVAEEYFAWHGSRVRRQALKEEYDRACDLALGKGLDLELIHDDQDGVYQFLTDHGIMEGPARRVVRDVEIFLNQQQYSSD</sequence>
<comment type="caution">
    <text evidence="2">The sequence shown here is derived from an EMBL/GenBank/DDBJ whole genome shotgun (WGS) entry which is preliminary data.</text>
</comment>